<evidence type="ECO:0000313" key="16">
    <source>
        <dbReference type="Proteomes" id="UP000000960"/>
    </source>
</evidence>
<dbReference type="InterPro" id="IPR027417">
    <property type="entry name" value="P-loop_NTPase"/>
</dbReference>
<dbReference type="KEGG" id="apv:Apar_0738"/>
<dbReference type="EMBL" id="CP001721">
    <property type="protein sequence ID" value="ACV51167.1"/>
    <property type="molecule type" value="Genomic_DNA"/>
</dbReference>
<dbReference type="PROSITE" id="PS50929">
    <property type="entry name" value="ABC_TM1F"/>
    <property type="match status" value="1"/>
</dbReference>
<comment type="subcellular location">
    <subcellularLocation>
        <location evidence="1">Cell membrane</location>
        <topology evidence="1">Multi-pass membrane protein</topology>
    </subcellularLocation>
</comment>
<dbReference type="eggNOG" id="COG1132">
    <property type="taxonomic scope" value="Bacteria"/>
</dbReference>
<feature type="transmembrane region" description="Helical" evidence="12">
    <location>
        <begin position="169"/>
        <end position="188"/>
    </location>
</feature>
<evidence type="ECO:0000256" key="2">
    <source>
        <dbReference type="ARBA" id="ARBA00022448"/>
    </source>
</evidence>
<dbReference type="Pfam" id="PF00005">
    <property type="entry name" value="ABC_tran"/>
    <property type="match status" value="1"/>
</dbReference>
<evidence type="ECO:0000313" key="15">
    <source>
        <dbReference type="EMBL" id="ACV51167.1"/>
    </source>
</evidence>
<evidence type="ECO:0000256" key="4">
    <source>
        <dbReference type="ARBA" id="ARBA00022741"/>
    </source>
</evidence>
<dbReference type="Gene3D" id="3.40.50.300">
    <property type="entry name" value="P-loop containing nucleotide triphosphate hydrolases"/>
    <property type="match status" value="1"/>
</dbReference>
<feature type="compositionally biased region" description="Low complexity" evidence="11">
    <location>
        <begin position="1"/>
        <end position="17"/>
    </location>
</feature>
<name>C8WAM9_LANP1</name>
<dbReference type="InterPro" id="IPR003593">
    <property type="entry name" value="AAA+_ATPase"/>
</dbReference>
<feature type="region of interest" description="Disordered" evidence="11">
    <location>
        <begin position="1"/>
        <end position="22"/>
    </location>
</feature>
<dbReference type="HOGENOM" id="CLU_000604_84_4_11"/>
<gene>
    <name evidence="15" type="ordered locus">Apar_0738</name>
</gene>
<evidence type="ECO:0000256" key="1">
    <source>
        <dbReference type="ARBA" id="ARBA00004651"/>
    </source>
</evidence>
<dbReference type="Gene3D" id="1.20.1560.10">
    <property type="entry name" value="ABC transporter type 1, transmembrane domain"/>
    <property type="match status" value="1"/>
</dbReference>
<keyword evidence="2" id="KW-0813">Transport</keyword>
<dbReference type="SMART" id="SM00382">
    <property type="entry name" value="AAA"/>
    <property type="match status" value="1"/>
</dbReference>
<dbReference type="GO" id="GO:0015421">
    <property type="term" value="F:ABC-type oligopeptide transporter activity"/>
    <property type="evidence" value="ECO:0007669"/>
    <property type="project" value="TreeGrafter"/>
</dbReference>
<dbReference type="InterPro" id="IPR017871">
    <property type="entry name" value="ABC_transporter-like_CS"/>
</dbReference>
<keyword evidence="3 12" id="KW-0812">Transmembrane</keyword>
<dbReference type="InterPro" id="IPR003439">
    <property type="entry name" value="ABC_transporter-like_ATP-bd"/>
</dbReference>
<feature type="transmembrane region" description="Helical" evidence="12">
    <location>
        <begin position="287"/>
        <end position="308"/>
    </location>
</feature>
<dbReference type="SUPFAM" id="SSF52540">
    <property type="entry name" value="P-loop containing nucleoside triphosphate hydrolases"/>
    <property type="match status" value="1"/>
</dbReference>
<evidence type="ECO:0000256" key="11">
    <source>
        <dbReference type="SAM" id="MobiDB-lite"/>
    </source>
</evidence>
<dbReference type="InterPro" id="IPR039421">
    <property type="entry name" value="Type_1_exporter"/>
</dbReference>
<keyword evidence="7 12" id="KW-0472">Membrane</keyword>
<dbReference type="GO" id="GO:0005886">
    <property type="term" value="C:plasma membrane"/>
    <property type="evidence" value="ECO:0007669"/>
    <property type="project" value="UniProtKB-SubCell"/>
</dbReference>
<feature type="domain" description="ABC transmembrane type-1" evidence="14">
    <location>
        <begin position="52"/>
        <end position="339"/>
    </location>
</feature>
<dbReference type="Proteomes" id="UP000000960">
    <property type="component" value="Chromosome"/>
</dbReference>
<reference evidence="15 16" key="1">
    <citation type="journal article" date="2009" name="Stand. Genomic Sci.">
        <title>Complete genome sequence of Atopobium parvulum type strain (IPP 1246).</title>
        <authorList>
            <person name="Copeland A."/>
            <person name="Sikorski J."/>
            <person name="Lapidus A."/>
            <person name="Nolan M."/>
            <person name="Del Rio T.G."/>
            <person name="Lucas S."/>
            <person name="Chen F."/>
            <person name="Tice H."/>
            <person name="Pitluck S."/>
            <person name="Cheng J.F."/>
            <person name="Pukall R."/>
            <person name="Chertkov O."/>
            <person name="Brettin T."/>
            <person name="Han C."/>
            <person name="Detter J.C."/>
            <person name="Kuske C."/>
            <person name="Bruce D."/>
            <person name="Goodwin L."/>
            <person name="Ivanova N."/>
            <person name="Mavromatis K."/>
            <person name="Mikhailova N."/>
            <person name="Chen A."/>
            <person name="Palaniappan K."/>
            <person name="Chain P."/>
            <person name="Rohde M."/>
            <person name="Goker M."/>
            <person name="Bristow J."/>
            <person name="Eisen J.A."/>
            <person name="Markowitz V."/>
            <person name="Hugenholtz P."/>
            <person name="Kyrpides N.C."/>
            <person name="Klenk H.P."/>
            <person name="Detter J.C."/>
        </authorList>
    </citation>
    <scope>NUCLEOTIDE SEQUENCE [LARGE SCALE GENOMIC DNA]</scope>
    <source>
        <strain evidence="16">ATCC 33793 / DSM 20469 / CCUG 32760 / JCM 10300 / KCTC 3663 / VPI 0546 / 1246</strain>
    </source>
</reference>
<dbReference type="CDD" id="cd03254">
    <property type="entry name" value="ABCC_Glucan_exporter_like"/>
    <property type="match status" value="1"/>
</dbReference>
<dbReference type="SUPFAM" id="SSF90123">
    <property type="entry name" value="ABC transporter transmembrane region"/>
    <property type="match status" value="1"/>
</dbReference>
<feature type="transmembrane region" description="Helical" evidence="12">
    <location>
        <begin position="50"/>
        <end position="76"/>
    </location>
</feature>
<dbReference type="InterPro" id="IPR011527">
    <property type="entry name" value="ABC1_TM_dom"/>
</dbReference>
<dbReference type="GeneID" id="84806265"/>
<protein>
    <recommendedName>
        <fullName evidence="10">Fatty acid ABC transporter ATP-binding/permease protein</fullName>
    </recommendedName>
</protein>
<dbReference type="PROSITE" id="PS50893">
    <property type="entry name" value="ABC_TRANSPORTER_2"/>
    <property type="match status" value="1"/>
</dbReference>
<dbReference type="STRING" id="521095.Apar_0738"/>
<dbReference type="OrthoDB" id="3176683at2"/>
<evidence type="ECO:0000256" key="7">
    <source>
        <dbReference type="ARBA" id="ARBA00023136"/>
    </source>
</evidence>
<evidence type="ECO:0000259" key="13">
    <source>
        <dbReference type="PROSITE" id="PS50893"/>
    </source>
</evidence>
<accession>C8WAM9</accession>
<dbReference type="AlphaFoldDB" id="C8WAM9"/>
<dbReference type="RefSeq" id="WP_012808824.1">
    <property type="nucleotide sequence ID" value="NC_013203.1"/>
</dbReference>
<evidence type="ECO:0000256" key="8">
    <source>
        <dbReference type="ARBA" id="ARBA00055053"/>
    </source>
</evidence>
<feature type="transmembrane region" description="Helical" evidence="12">
    <location>
        <begin position="195"/>
        <end position="215"/>
    </location>
</feature>
<dbReference type="Pfam" id="PF00664">
    <property type="entry name" value="ABC_membrane"/>
    <property type="match status" value="1"/>
</dbReference>
<dbReference type="FunFam" id="3.40.50.300:FF:000287">
    <property type="entry name" value="Multidrug ABC transporter ATP-binding protein"/>
    <property type="match status" value="1"/>
</dbReference>
<keyword evidence="16" id="KW-1185">Reference proteome</keyword>
<comment type="similarity">
    <text evidence="9">Belongs to the ABC transporter superfamily. Lipid exporter (TC 3.A.1.106) family.</text>
</comment>
<evidence type="ECO:0000256" key="3">
    <source>
        <dbReference type="ARBA" id="ARBA00022692"/>
    </source>
</evidence>
<dbReference type="PROSITE" id="PS00211">
    <property type="entry name" value="ABC_TRANSPORTER_1"/>
    <property type="match status" value="1"/>
</dbReference>
<comment type="function">
    <text evidence="8">ABC transporter involved in fatty acid import. Transmembrane domains (TMD) form a pore in the membrane and the ATP-binding domain (NBD) is responsible for energy generation.</text>
</comment>
<dbReference type="GO" id="GO:0016887">
    <property type="term" value="F:ATP hydrolysis activity"/>
    <property type="evidence" value="ECO:0007669"/>
    <property type="project" value="InterPro"/>
</dbReference>
<dbReference type="PANTHER" id="PTHR43394:SF1">
    <property type="entry name" value="ATP-BINDING CASSETTE SUB-FAMILY B MEMBER 10, MITOCHONDRIAL"/>
    <property type="match status" value="1"/>
</dbReference>
<evidence type="ECO:0000256" key="6">
    <source>
        <dbReference type="ARBA" id="ARBA00022989"/>
    </source>
</evidence>
<organism evidence="15 16">
    <name type="scientific">Lancefieldella parvula (strain ATCC 33793 / DSM 20469 / CCUG 32760 / JCM 10300 / KCTC 3663 / VPI 0546 / 1246)</name>
    <name type="common">Atopobium parvulum</name>
    <dbReference type="NCBI Taxonomy" id="521095"/>
    <lineage>
        <taxon>Bacteria</taxon>
        <taxon>Bacillati</taxon>
        <taxon>Actinomycetota</taxon>
        <taxon>Coriobacteriia</taxon>
        <taxon>Coriobacteriales</taxon>
        <taxon>Atopobiaceae</taxon>
        <taxon>Lancefieldella</taxon>
    </lineage>
</organism>
<sequence length="614" mass="66048">MADMYSGGSTSAITSSAPEHGKGGSADVISMSAAEVTRRLAAWISPHGGFLVLAATSSIATVLLQLWVPIIVGSAIDQLIKLVQSGEAALLPTLAQLSLVVLLASATQWLASWSTNKLTYLVTRDLRDAAHSKVANLPLSYIDTHSQGDLLSRVVNDVDQLGDGLQQGLTQFLTGVVTIIGTLCFMFYMSVPMGLVVALATPLSIIAAALVTKYASSSFGKQQGYQGQLSGYAEEMVSNQKLITAFAHKDAVIEQFEAINEKLRVVGERAQFASSLSNPSTRLVNNFIYALVAGLGCICVLTGIPSPLTIGQVQSFLSYANQYMKPFNAISAVVTQVQTAYASARRVFDLLDAKEIKPDPADAEVIQDPQGSIEFDDVAFSYDVKHPLLNHISFKAEPGQKIALVGPTGCGKTTLINLLLRFYSIDSGAIYVDGHNTQKLTRASLREQFGMVLQDTWLFKGTIKENIRYAKPDATDEEVIAAAQKAQAHQFIQQLPQGYDTMVGESGGSLSQGQQQLLCIARVMLANPPILLLDEATSSIDTRTEQLVQKAFDTIMNGRTSLVVAHRLSTIQGADCILVLKDGSILERGTHDELLAKGGFYAKLYESQFEGTNA</sequence>
<dbReference type="PANTHER" id="PTHR43394">
    <property type="entry name" value="ATP-DEPENDENT PERMEASE MDL1, MITOCHONDRIAL"/>
    <property type="match status" value="1"/>
</dbReference>
<dbReference type="GO" id="GO:0005524">
    <property type="term" value="F:ATP binding"/>
    <property type="evidence" value="ECO:0007669"/>
    <property type="project" value="UniProtKB-KW"/>
</dbReference>
<keyword evidence="6 12" id="KW-1133">Transmembrane helix</keyword>
<evidence type="ECO:0000256" key="10">
    <source>
        <dbReference type="ARBA" id="ARBA00071747"/>
    </source>
</evidence>
<feature type="transmembrane region" description="Helical" evidence="12">
    <location>
        <begin position="88"/>
        <end position="111"/>
    </location>
</feature>
<keyword evidence="4" id="KW-0547">Nucleotide-binding</keyword>
<proteinExistence type="inferred from homology"/>
<evidence type="ECO:0000256" key="9">
    <source>
        <dbReference type="ARBA" id="ARBA00061644"/>
    </source>
</evidence>
<evidence type="ECO:0000256" key="5">
    <source>
        <dbReference type="ARBA" id="ARBA00022840"/>
    </source>
</evidence>
<dbReference type="CDD" id="cd18547">
    <property type="entry name" value="ABC_6TM_Tm288_like"/>
    <property type="match status" value="1"/>
</dbReference>
<evidence type="ECO:0000256" key="12">
    <source>
        <dbReference type="SAM" id="Phobius"/>
    </source>
</evidence>
<keyword evidence="5" id="KW-0067">ATP-binding</keyword>
<evidence type="ECO:0000259" key="14">
    <source>
        <dbReference type="PROSITE" id="PS50929"/>
    </source>
</evidence>
<dbReference type="InterPro" id="IPR036640">
    <property type="entry name" value="ABC1_TM_sf"/>
</dbReference>
<feature type="domain" description="ABC transporter" evidence="13">
    <location>
        <begin position="373"/>
        <end position="607"/>
    </location>
</feature>